<dbReference type="PANTHER" id="PTHR30055:SF226">
    <property type="entry name" value="HTH-TYPE TRANSCRIPTIONAL REGULATOR PKSA"/>
    <property type="match status" value="1"/>
</dbReference>
<evidence type="ECO:0000259" key="7">
    <source>
        <dbReference type="PROSITE" id="PS50977"/>
    </source>
</evidence>
<dbReference type="InterPro" id="IPR050109">
    <property type="entry name" value="HTH-type_TetR-like_transc_reg"/>
</dbReference>
<protein>
    <submittedName>
        <fullName evidence="8">TetR family transcriptional regulator C-terminal domain-containing protein</fullName>
    </submittedName>
</protein>
<evidence type="ECO:0000256" key="5">
    <source>
        <dbReference type="PROSITE-ProRule" id="PRU00335"/>
    </source>
</evidence>
<evidence type="ECO:0000256" key="4">
    <source>
        <dbReference type="ARBA" id="ARBA00023163"/>
    </source>
</evidence>
<keyword evidence="3 5" id="KW-0238">DNA-binding</keyword>
<dbReference type="RefSeq" id="WP_269423244.1">
    <property type="nucleotide sequence ID" value="NZ_JAPWGY010000003.1"/>
</dbReference>
<keyword evidence="4" id="KW-0804">Transcription</keyword>
<keyword evidence="1" id="KW-0678">Repressor</keyword>
<organism evidence="8 9">
    <name type="scientific">Kiloniella laminariae</name>
    <dbReference type="NCBI Taxonomy" id="454162"/>
    <lineage>
        <taxon>Bacteria</taxon>
        <taxon>Pseudomonadati</taxon>
        <taxon>Pseudomonadota</taxon>
        <taxon>Alphaproteobacteria</taxon>
        <taxon>Rhodospirillales</taxon>
        <taxon>Kiloniellaceae</taxon>
        <taxon>Kiloniella</taxon>
    </lineage>
</organism>
<dbReference type="InterPro" id="IPR036271">
    <property type="entry name" value="Tet_transcr_reg_TetR-rel_C_sf"/>
</dbReference>
<evidence type="ECO:0000256" key="6">
    <source>
        <dbReference type="SAM" id="MobiDB-lite"/>
    </source>
</evidence>
<evidence type="ECO:0000256" key="1">
    <source>
        <dbReference type="ARBA" id="ARBA00022491"/>
    </source>
</evidence>
<dbReference type="InterPro" id="IPR039538">
    <property type="entry name" value="BetI_C"/>
</dbReference>
<dbReference type="Pfam" id="PF00440">
    <property type="entry name" value="TetR_N"/>
    <property type="match status" value="1"/>
</dbReference>
<sequence>MQQAQEKKRPGRPKGQQTENTSRRRRQLIEAAIDSIVEHGMSATTLATVAKSAGLSQGAAVFYFQTKENLLVETLRYHYQEYQDLWQEELEKAPDDPVEKITALVLADLDPKICNPRNLTLWNSFWGEVTARPRFAKLCDDFDRERYSIILRLCEGAAALIQDHVWSPASVADTLDTMVDGLWVRMHITPDFLDNKASSLLMARLLVSIFPTRSEQIMARHEDKNPV</sequence>
<feature type="DNA-binding region" description="H-T-H motif" evidence="5">
    <location>
        <begin position="45"/>
        <end position="64"/>
    </location>
</feature>
<dbReference type="InterPro" id="IPR001647">
    <property type="entry name" value="HTH_TetR"/>
</dbReference>
<dbReference type="Gene3D" id="1.10.357.10">
    <property type="entry name" value="Tetracycline Repressor, domain 2"/>
    <property type="match status" value="1"/>
</dbReference>
<dbReference type="PROSITE" id="PS50977">
    <property type="entry name" value="HTH_TETR_2"/>
    <property type="match status" value="1"/>
</dbReference>
<keyword evidence="2" id="KW-0805">Transcription regulation</keyword>
<feature type="domain" description="HTH tetR-type" evidence="7">
    <location>
        <begin position="22"/>
        <end position="82"/>
    </location>
</feature>
<gene>
    <name evidence="8" type="ORF">O4H49_09765</name>
</gene>
<dbReference type="PANTHER" id="PTHR30055">
    <property type="entry name" value="HTH-TYPE TRANSCRIPTIONAL REGULATOR RUTR"/>
    <property type="match status" value="1"/>
</dbReference>
<dbReference type="InterPro" id="IPR009057">
    <property type="entry name" value="Homeodomain-like_sf"/>
</dbReference>
<accession>A0ABT4LIY1</accession>
<reference evidence="8" key="1">
    <citation type="submission" date="2022-12" db="EMBL/GenBank/DDBJ databases">
        <title>Bacterial isolates from different developmental stages of Nematostella vectensis.</title>
        <authorList>
            <person name="Fraune S."/>
        </authorList>
    </citation>
    <scope>NUCLEOTIDE SEQUENCE</scope>
    <source>
        <strain evidence="8">G21630-S1</strain>
    </source>
</reference>
<evidence type="ECO:0000256" key="3">
    <source>
        <dbReference type="ARBA" id="ARBA00023125"/>
    </source>
</evidence>
<dbReference type="SUPFAM" id="SSF46689">
    <property type="entry name" value="Homeodomain-like"/>
    <property type="match status" value="1"/>
</dbReference>
<dbReference type="Pfam" id="PF13977">
    <property type="entry name" value="TetR_C_6"/>
    <property type="match status" value="1"/>
</dbReference>
<feature type="region of interest" description="Disordered" evidence="6">
    <location>
        <begin position="1"/>
        <end position="24"/>
    </location>
</feature>
<dbReference type="Proteomes" id="UP001069802">
    <property type="component" value="Unassembled WGS sequence"/>
</dbReference>
<dbReference type="EMBL" id="JAPWGY010000003">
    <property type="protein sequence ID" value="MCZ4281063.1"/>
    <property type="molecule type" value="Genomic_DNA"/>
</dbReference>
<evidence type="ECO:0000313" key="9">
    <source>
        <dbReference type="Proteomes" id="UP001069802"/>
    </source>
</evidence>
<keyword evidence="9" id="KW-1185">Reference proteome</keyword>
<proteinExistence type="predicted"/>
<comment type="caution">
    <text evidence="8">The sequence shown here is derived from an EMBL/GenBank/DDBJ whole genome shotgun (WGS) entry which is preliminary data.</text>
</comment>
<name>A0ABT4LIY1_9PROT</name>
<dbReference type="SUPFAM" id="SSF48498">
    <property type="entry name" value="Tetracyclin repressor-like, C-terminal domain"/>
    <property type="match status" value="1"/>
</dbReference>
<evidence type="ECO:0000313" key="8">
    <source>
        <dbReference type="EMBL" id="MCZ4281063.1"/>
    </source>
</evidence>
<evidence type="ECO:0000256" key="2">
    <source>
        <dbReference type="ARBA" id="ARBA00023015"/>
    </source>
</evidence>
<dbReference type="PRINTS" id="PR00455">
    <property type="entry name" value="HTHTETR"/>
</dbReference>